<dbReference type="SMART" id="SM00860">
    <property type="entry name" value="SMI1_KNR4"/>
    <property type="match status" value="1"/>
</dbReference>
<dbReference type="InterPro" id="IPR018958">
    <property type="entry name" value="Knr4/Smi1-like_dom"/>
</dbReference>
<dbReference type="RefSeq" id="WP_328015460.1">
    <property type="nucleotide sequence ID" value="NZ_JARTFS010000012.1"/>
</dbReference>
<feature type="domain" description="Knr4/Smi1-like" evidence="1">
    <location>
        <begin position="22"/>
        <end position="155"/>
    </location>
</feature>
<sequence>MEQLKKKLEEIIDFDIKEIDEIWDEDDIKTFEEKYQLKLPQDYAFYLQHYGNDYIREEYRFIPSIELPKKIKQTQFEIDSIYGLNNDENKIDNKINFYKDILPADLFPIADLPGGDLICIGKKDDKQNKIYIWFHEMAEENVFLISDSFESFIKNFQSIKIEKNILDNVKLNLGDKLNAFLNHASKNIK</sequence>
<keyword evidence="3" id="KW-1185">Reference proteome</keyword>
<dbReference type="EMBL" id="JARTFS010000012">
    <property type="protein sequence ID" value="MED4402576.1"/>
    <property type="molecule type" value="Genomic_DNA"/>
</dbReference>
<comment type="caution">
    <text evidence="2">The sequence shown here is derived from an EMBL/GenBank/DDBJ whole genome shotgun (WGS) entry which is preliminary data.</text>
</comment>
<proteinExistence type="predicted"/>
<organism evidence="2 3">
    <name type="scientific">Metabacillus fastidiosus</name>
    <dbReference type="NCBI Taxonomy" id="1458"/>
    <lineage>
        <taxon>Bacteria</taxon>
        <taxon>Bacillati</taxon>
        <taxon>Bacillota</taxon>
        <taxon>Bacilli</taxon>
        <taxon>Bacillales</taxon>
        <taxon>Bacillaceae</taxon>
        <taxon>Metabacillus</taxon>
    </lineage>
</organism>
<dbReference type="Gene3D" id="3.40.1580.10">
    <property type="entry name" value="SMI1/KNR4-like"/>
    <property type="match status" value="1"/>
</dbReference>
<protein>
    <submittedName>
        <fullName evidence="2">SMI1/KNR4 family protein</fullName>
    </submittedName>
</protein>
<accession>A0ABU6NZP1</accession>
<reference evidence="2 3" key="1">
    <citation type="submission" date="2023-03" db="EMBL/GenBank/DDBJ databases">
        <title>Bacillus Genome Sequencing.</title>
        <authorList>
            <person name="Dunlap C."/>
        </authorList>
    </citation>
    <scope>NUCLEOTIDE SEQUENCE [LARGE SCALE GENOMIC DNA]</scope>
    <source>
        <strain evidence="2 3">NRS-1717</strain>
    </source>
</reference>
<evidence type="ECO:0000313" key="2">
    <source>
        <dbReference type="EMBL" id="MED4402576.1"/>
    </source>
</evidence>
<dbReference type="InterPro" id="IPR037883">
    <property type="entry name" value="Knr4/Smi1-like_sf"/>
</dbReference>
<gene>
    <name evidence="2" type="ORF">P9271_14760</name>
</gene>
<evidence type="ECO:0000259" key="1">
    <source>
        <dbReference type="SMART" id="SM00860"/>
    </source>
</evidence>
<dbReference type="Pfam" id="PF09346">
    <property type="entry name" value="SMI1_KNR4"/>
    <property type="match status" value="1"/>
</dbReference>
<dbReference type="Proteomes" id="UP001342826">
    <property type="component" value="Unassembled WGS sequence"/>
</dbReference>
<evidence type="ECO:0000313" key="3">
    <source>
        <dbReference type="Proteomes" id="UP001342826"/>
    </source>
</evidence>
<dbReference type="SUPFAM" id="SSF160631">
    <property type="entry name" value="SMI1/KNR4-like"/>
    <property type="match status" value="1"/>
</dbReference>
<name>A0ABU6NZP1_9BACI</name>